<accession>A0ABQ9ZN05</accession>
<evidence type="ECO:0000256" key="1">
    <source>
        <dbReference type="SAM" id="MobiDB-lite"/>
    </source>
</evidence>
<sequence>MIRYLFSPSFFFDNSRGFLERSMSYNGIFGTRSPSSKNNKCGRCASIHLLQVKVFIGHGYKKKRNGESLDSKGMSSVAVPSGLLDECRRRKIDRKERERKEEEYRGKRRDENERTKQVKGPTNEKRSGTEKETKRKT</sequence>
<gene>
    <name evidence="2" type="ORF">OUZ56_026851</name>
</gene>
<protein>
    <submittedName>
        <fullName evidence="2">Uncharacterized protein</fullName>
    </submittedName>
</protein>
<name>A0ABQ9ZN05_9CRUS</name>
<evidence type="ECO:0000313" key="3">
    <source>
        <dbReference type="Proteomes" id="UP001234178"/>
    </source>
</evidence>
<dbReference type="Proteomes" id="UP001234178">
    <property type="component" value="Unassembled WGS sequence"/>
</dbReference>
<comment type="caution">
    <text evidence="2">The sequence shown here is derived from an EMBL/GenBank/DDBJ whole genome shotgun (WGS) entry which is preliminary data.</text>
</comment>
<evidence type="ECO:0000313" key="2">
    <source>
        <dbReference type="EMBL" id="KAK4014325.1"/>
    </source>
</evidence>
<reference evidence="2 3" key="1">
    <citation type="journal article" date="2023" name="Nucleic Acids Res.">
        <title>The hologenome of Daphnia magna reveals possible DNA methylation and microbiome-mediated evolution of the host genome.</title>
        <authorList>
            <person name="Chaturvedi A."/>
            <person name="Li X."/>
            <person name="Dhandapani V."/>
            <person name="Marshall H."/>
            <person name="Kissane S."/>
            <person name="Cuenca-Cambronero M."/>
            <person name="Asole G."/>
            <person name="Calvet F."/>
            <person name="Ruiz-Romero M."/>
            <person name="Marangio P."/>
            <person name="Guigo R."/>
            <person name="Rago D."/>
            <person name="Mirbahai L."/>
            <person name="Eastwood N."/>
            <person name="Colbourne J.K."/>
            <person name="Zhou J."/>
            <person name="Mallon E."/>
            <person name="Orsini L."/>
        </authorList>
    </citation>
    <scope>NUCLEOTIDE SEQUENCE [LARGE SCALE GENOMIC DNA]</scope>
    <source>
        <strain evidence="2">LRV0_1</strain>
    </source>
</reference>
<feature type="region of interest" description="Disordered" evidence="1">
    <location>
        <begin position="88"/>
        <end position="137"/>
    </location>
</feature>
<proteinExistence type="predicted"/>
<organism evidence="2 3">
    <name type="scientific">Daphnia magna</name>
    <dbReference type="NCBI Taxonomy" id="35525"/>
    <lineage>
        <taxon>Eukaryota</taxon>
        <taxon>Metazoa</taxon>
        <taxon>Ecdysozoa</taxon>
        <taxon>Arthropoda</taxon>
        <taxon>Crustacea</taxon>
        <taxon>Branchiopoda</taxon>
        <taxon>Diplostraca</taxon>
        <taxon>Cladocera</taxon>
        <taxon>Anomopoda</taxon>
        <taxon>Daphniidae</taxon>
        <taxon>Daphnia</taxon>
    </lineage>
</organism>
<keyword evidence="3" id="KW-1185">Reference proteome</keyword>
<dbReference type="EMBL" id="JAOYFB010000004">
    <property type="protein sequence ID" value="KAK4014325.1"/>
    <property type="molecule type" value="Genomic_DNA"/>
</dbReference>